<name>R6URU8_9BACT</name>
<proteinExistence type="predicted"/>
<dbReference type="PANTHER" id="PTHR43185">
    <property type="entry name" value="FERROUS IRON TRANSPORT PROTEIN B"/>
    <property type="match status" value="1"/>
</dbReference>
<dbReference type="GO" id="GO:0015093">
    <property type="term" value="F:ferrous iron transmembrane transporter activity"/>
    <property type="evidence" value="ECO:0007669"/>
    <property type="project" value="TreeGrafter"/>
</dbReference>
<keyword evidence="1" id="KW-1133">Transmembrane helix</keyword>
<feature type="transmembrane region" description="Helical" evidence="1">
    <location>
        <begin position="70"/>
        <end position="91"/>
    </location>
</feature>
<comment type="caution">
    <text evidence="3">The sequence shown here is derived from an EMBL/GenBank/DDBJ whole genome shotgun (WGS) entry which is preliminary data.</text>
</comment>
<protein>
    <recommendedName>
        <fullName evidence="2">Nucleoside transporter/FeoB GTPase Gate domain-containing protein</fullName>
    </recommendedName>
</protein>
<dbReference type="EMBL" id="CBFW010000161">
    <property type="protein sequence ID" value="CDC73477.1"/>
    <property type="molecule type" value="Genomic_DNA"/>
</dbReference>
<gene>
    <name evidence="3" type="ORF">BN580_01257</name>
</gene>
<feature type="transmembrane region" description="Helical" evidence="1">
    <location>
        <begin position="47"/>
        <end position="64"/>
    </location>
</feature>
<reference evidence="3" key="1">
    <citation type="submission" date="2012-11" db="EMBL/GenBank/DDBJ databases">
        <title>Dependencies among metagenomic species, viruses, plasmids and units of genetic variation.</title>
        <authorList>
            <person name="Nielsen H.B."/>
            <person name="Almeida M."/>
            <person name="Juncker A.S."/>
            <person name="Rasmussen S."/>
            <person name="Li J."/>
            <person name="Sunagawa S."/>
            <person name="Plichta D."/>
            <person name="Gautier L."/>
            <person name="Le Chatelier E."/>
            <person name="Peletier E."/>
            <person name="Bonde I."/>
            <person name="Nielsen T."/>
            <person name="Manichanh C."/>
            <person name="Arumugam M."/>
            <person name="Batto J."/>
            <person name="Santos M.B.Q.D."/>
            <person name="Blom N."/>
            <person name="Borruel N."/>
            <person name="Burgdorf K.S."/>
            <person name="Boumezbeur F."/>
            <person name="Casellas F."/>
            <person name="Dore J."/>
            <person name="Guarner F."/>
            <person name="Hansen T."/>
            <person name="Hildebrand F."/>
            <person name="Kaas R.S."/>
            <person name="Kennedy S."/>
            <person name="Kristiansen K."/>
            <person name="Kultima J.R."/>
            <person name="Leonard P."/>
            <person name="Levenez F."/>
            <person name="Lund O."/>
            <person name="Moumen B."/>
            <person name="Le Paslier D."/>
            <person name="Pons N."/>
            <person name="Pedersen O."/>
            <person name="Prifti E."/>
            <person name="Qin J."/>
            <person name="Raes J."/>
            <person name="Tap J."/>
            <person name="Tims S."/>
            <person name="Ussery D.W."/>
            <person name="Yamada T."/>
            <person name="MetaHit consortium"/>
            <person name="Renault P."/>
            <person name="Sicheritz-Ponten T."/>
            <person name="Bork P."/>
            <person name="Wang J."/>
            <person name="Brunak S."/>
            <person name="Ehrlich S.D."/>
        </authorList>
    </citation>
    <scope>NUCLEOTIDE SEQUENCE [LARGE SCALE GENOMIC DNA]</scope>
</reference>
<feature type="transmembrane region" description="Helical" evidence="1">
    <location>
        <begin position="139"/>
        <end position="159"/>
    </location>
</feature>
<keyword evidence="1" id="KW-0812">Transmembrane</keyword>
<feature type="transmembrane region" description="Helical" evidence="1">
    <location>
        <begin position="98"/>
        <end position="119"/>
    </location>
</feature>
<evidence type="ECO:0000313" key="3">
    <source>
        <dbReference type="EMBL" id="CDC73477.1"/>
    </source>
</evidence>
<dbReference type="Pfam" id="PF07670">
    <property type="entry name" value="Gate"/>
    <property type="match status" value="1"/>
</dbReference>
<keyword evidence="1" id="KW-0472">Membrane</keyword>
<dbReference type="GO" id="GO:0005886">
    <property type="term" value="C:plasma membrane"/>
    <property type="evidence" value="ECO:0007669"/>
    <property type="project" value="TreeGrafter"/>
</dbReference>
<accession>R6URU8</accession>
<feature type="transmembrane region" description="Helical" evidence="1">
    <location>
        <begin position="6"/>
        <end position="27"/>
    </location>
</feature>
<dbReference type="AlphaFoldDB" id="R6URU8"/>
<evidence type="ECO:0000259" key="2">
    <source>
        <dbReference type="Pfam" id="PF07670"/>
    </source>
</evidence>
<organism evidence="3 4">
    <name type="scientific">Candidatus Colimorpha enterica</name>
    <dbReference type="NCBI Taxonomy" id="3083063"/>
    <lineage>
        <taxon>Bacteria</taxon>
        <taxon>Pseudomonadati</taxon>
        <taxon>Bacteroidota</taxon>
        <taxon>Bacteroidia</taxon>
        <taxon>Bacteroidales</taxon>
        <taxon>Candidatus Colimorpha</taxon>
    </lineage>
</organism>
<dbReference type="PANTHER" id="PTHR43185:SF2">
    <property type="entry name" value="FERROUS IRON TRANSPORT PROTEIN B"/>
    <property type="match status" value="1"/>
</dbReference>
<dbReference type="InterPro" id="IPR011642">
    <property type="entry name" value="Gate_dom"/>
</dbReference>
<sequence>MLDRTLFVLGRAAAVAAPTGLVIWLLANTGSGGISTLSRLSGFLDPVGRIMGLDGVIILAFILGLPANEIVIPIIMMCYVSGGSLVGCASLPELKNLLVSNGWNTVTAINTVIFTVFHWPCSTTLLTVKKETGKARCAIAAALIPTVIGTVLCIAVNLVSHIFA</sequence>
<evidence type="ECO:0000313" key="4">
    <source>
        <dbReference type="Proteomes" id="UP000017938"/>
    </source>
</evidence>
<evidence type="ECO:0000256" key="1">
    <source>
        <dbReference type="SAM" id="Phobius"/>
    </source>
</evidence>
<dbReference type="STRING" id="1263015.BN580_01257"/>
<dbReference type="Proteomes" id="UP000017938">
    <property type="component" value="Unassembled WGS sequence"/>
</dbReference>
<feature type="domain" description="Nucleoside transporter/FeoB GTPase Gate" evidence="2">
    <location>
        <begin position="14"/>
        <end position="134"/>
    </location>
</feature>
<dbReference type="InterPro" id="IPR050860">
    <property type="entry name" value="FeoB_GTPase"/>
</dbReference>